<proteinExistence type="inferred from homology"/>
<protein>
    <submittedName>
        <fullName evidence="6">ABC transporter substrate-binding protein</fullName>
    </submittedName>
</protein>
<keyword evidence="3" id="KW-0813">Transport</keyword>
<dbReference type="AlphaFoldDB" id="A0AAW9K7H2"/>
<reference evidence="6" key="1">
    <citation type="submission" date="2019-11" db="EMBL/GenBank/DDBJ databases">
        <title>Characterization of Clostridium perfringens isolates from swine manure treated agricultural soils.</title>
        <authorList>
            <person name="Wushke S.T."/>
        </authorList>
    </citation>
    <scope>NUCLEOTIDE SEQUENCE</scope>
    <source>
        <strain evidence="6">X62</strain>
    </source>
</reference>
<dbReference type="InterPro" id="IPR002491">
    <property type="entry name" value="ABC_transptr_periplasmic_BD"/>
</dbReference>
<dbReference type="GO" id="GO:1901678">
    <property type="term" value="P:iron coordination entity transport"/>
    <property type="evidence" value="ECO:0007669"/>
    <property type="project" value="UniProtKB-ARBA"/>
</dbReference>
<evidence type="ECO:0000256" key="4">
    <source>
        <dbReference type="ARBA" id="ARBA00022729"/>
    </source>
</evidence>
<dbReference type="PANTHER" id="PTHR30532">
    <property type="entry name" value="IRON III DICITRATE-BINDING PERIPLASMIC PROTEIN"/>
    <property type="match status" value="1"/>
</dbReference>
<evidence type="ECO:0000313" key="6">
    <source>
        <dbReference type="EMBL" id="MDZ7542551.1"/>
    </source>
</evidence>
<evidence type="ECO:0000256" key="3">
    <source>
        <dbReference type="ARBA" id="ARBA00022448"/>
    </source>
</evidence>
<organism evidence="6 7">
    <name type="scientific">Clostridium perfringens</name>
    <dbReference type="NCBI Taxonomy" id="1502"/>
    <lineage>
        <taxon>Bacteria</taxon>
        <taxon>Bacillati</taxon>
        <taxon>Bacillota</taxon>
        <taxon>Clostridia</taxon>
        <taxon>Eubacteriales</taxon>
        <taxon>Clostridiaceae</taxon>
        <taxon>Clostridium</taxon>
    </lineage>
</organism>
<dbReference type="PANTHER" id="PTHR30532:SF10">
    <property type="entry name" value="IRON-UPTAKE SYSTEM-BINDING PROTEIN"/>
    <property type="match status" value="1"/>
</dbReference>
<comment type="caution">
    <text evidence="6">The sequence shown here is derived from an EMBL/GenBank/DDBJ whole genome shotgun (WGS) entry which is preliminary data.</text>
</comment>
<evidence type="ECO:0000259" key="5">
    <source>
        <dbReference type="PROSITE" id="PS50983"/>
    </source>
</evidence>
<dbReference type="PROSITE" id="PS50983">
    <property type="entry name" value="FE_B12_PBP"/>
    <property type="match status" value="1"/>
</dbReference>
<feature type="domain" description="Fe/B12 periplasmic-binding" evidence="5">
    <location>
        <begin position="1"/>
        <end position="98"/>
    </location>
</feature>
<dbReference type="EMBL" id="WNUR01000251">
    <property type="protein sequence ID" value="MDZ7542551.1"/>
    <property type="molecule type" value="Genomic_DNA"/>
</dbReference>
<evidence type="ECO:0000256" key="1">
    <source>
        <dbReference type="ARBA" id="ARBA00004196"/>
    </source>
</evidence>
<dbReference type="InterPro" id="IPR051313">
    <property type="entry name" value="Bact_iron-sidero_bind"/>
</dbReference>
<dbReference type="SUPFAM" id="SSF53807">
    <property type="entry name" value="Helical backbone' metal receptor"/>
    <property type="match status" value="1"/>
</dbReference>
<evidence type="ECO:0000313" key="7">
    <source>
        <dbReference type="Proteomes" id="UP001288944"/>
    </source>
</evidence>
<comment type="similarity">
    <text evidence="2">Belongs to the bacterial solute-binding protein 8 family.</text>
</comment>
<feature type="non-terminal residue" evidence="6">
    <location>
        <position position="1"/>
    </location>
</feature>
<dbReference type="GO" id="GO:0030288">
    <property type="term" value="C:outer membrane-bounded periplasmic space"/>
    <property type="evidence" value="ECO:0007669"/>
    <property type="project" value="TreeGrafter"/>
</dbReference>
<dbReference type="Proteomes" id="UP001288944">
    <property type="component" value="Unassembled WGS sequence"/>
</dbReference>
<evidence type="ECO:0000256" key="2">
    <source>
        <dbReference type="ARBA" id="ARBA00008814"/>
    </source>
</evidence>
<name>A0AAW9K7H2_CLOPF</name>
<comment type="subcellular location">
    <subcellularLocation>
        <location evidence="1">Cell envelope</location>
    </subcellularLocation>
</comment>
<gene>
    <name evidence="6" type="ORF">GNF83_15345</name>
</gene>
<accession>A0AAW9K7H2</accession>
<sequence>DLGLKVPEVVTQAKAQAELTLETLAEMNPDAIFLQFDDSENSDAPKALSELLENPIFKGLEASKNNKVFVNTIDPLAQGGTAWSKVRFLDAVVDNLLK</sequence>
<dbReference type="Gene3D" id="3.40.50.1980">
    <property type="entry name" value="Nitrogenase molybdenum iron protein domain"/>
    <property type="match status" value="1"/>
</dbReference>
<keyword evidence="4" id="KW-0732">Signal</keyword>